<dbReference type="RefSeq" id="XP_018131369.1">
    <property type="nucleotide sequence ID" value="XM_018274014.2"/>
</dbReference>
<sequence>MRFPPPEVMATWPEPNYIDPVRRGNESIIIQAVLVALVVLFVSIRLYARLAITKAGIGLDDVLIVIAAIVGLGLTAGVILAIHNYGWDIHVWDLPPKDSITSRKVSWASMLLYLTSSSLTKISILVFYLRILVEKKDKLITKITLGAMIIYYVVLLIVLFAQCRPLPYYWEILIAGAKGTCLDEGVHMVTAGVLNLIFDLIIFAIPLRSLFTLKIRTTQKLQVISLFSVGLIVIAAASIRLYYNVVVFLQTYDVSWYGYVAWLWAAVEVHVSIICACVPSCRAFFASWTVRGSSKNRSGQGTYPSKPGGRSFHNLDAEEDARLTSVKMGSMARVEAGSVKSGVSGESEETREGVRVQMEVLQYHEGVGDKRGGVMV</sequence>
<dbReference type="GO" id="GO:0016020">
    <property type="term" value="C:membrane"/>
    <property type="evidence" value="ECO:0007669"/>
    <property type="project" value="UniProtKB-SubCell"/>
</dbReference>
<feature type="transmembrane region" description="Helical" evidence="7">
    <location>
        <begin position="192"/>
        <end position="211"/>
    </location>
</feature>
<evidence type="ECO:0000256" key="1">
    <source>
        <dbReference type="ARBA" id="ARBA00004141"/>
    </source>
</evidence>
<evidence type="ECO:0000256" key="6">
    <source>
        <dbReference type="SAM" id="MobiDB-lite"/>
    </source>
</evidence>
<feature type="region of interest" description="Disordered" evidence="6">
    <location>
        <begin position="292"/>
        <end position="313"/>
    </location>
</feature>
<organism evidence="9 10">
    <name type="scientific">Pseudogymnoascus verrucosus</name>
    <dbReference type="NCBI Taxonomy" id="342668"/>
    <lineage>
        <taxon>Eukaryota</taxon>
        <taxon>Fungi</taxon>
        <taxon>Dikarya</taxon>
        <taxon>Ascomycota</taxon>
        <taxon>Pezizomycotina</taxon>
        <taxon>Leotiomycetes</taxon>
        <taxon>Thelebolales</taxon>
        <taxon>Thelebolaceae</taxon>
        <taxon>Pseudogymnoascus</taxon>
    </lineage>
</organism>
<feature type="transmembrane region" description="Helical" evidence="7">
    <location>
        <begin position="28"/>
        <end position="50"/>
    </location>
</feature>
<proteinExistence type="inferred from homology"/>
<protein>
    <recommendedName>
        <fullName evidence="8">Rhodopsin domain-containing protein</fullName>
    </recommendedName>
</protein>
<evidence type="ECO:0000256" key="4">
    <source>
        <dbReference type="ARBA" id="ARBA00023136"/>
    </source>
</evidence>
<reference evidence="10" key="2">
    <citation type="journal article" date="2018" name="Nat. Commun.">
        <title>Extreme sensitivity to ultraviolet light in the fungal pathogen causing white-nose syndrome of bats.</title>
        <authorList>
            <person name="Palmer J.M."/>
            <person name="Drees K.P."/>
            <person name="Foster J.T."/>
            <person name="Lindner D.L."/>
        </authorList>
    </citation>
    <scope>NUCLEOTIDE SEQUENCE [LARGE SCALE GENOMIC DNA]</scope>
    <source>
        <strain evidence="10">UAMH 10579</strain>
    </source>
</reference>
<dbReference type="PANTHER" id="PTHR33048:SF129">
    <property type="entry name" value="INTEGRAL MEMBRANE PROTEIN-RELATED"/>
    <property type="match status" value="1"/>
</dbReference>
<dbReference type="OrthoDB" id="444631at2759"/>
<dbReference type="Proteomes" id="UP000091956">
    <property type="component" value="Unassembled WGS sequence"/>
</dbReference>
<evidence type="ECO:0000256" key="5">
    <source>
        <dbReference type="ARBA" id="ARBA00038359"/>
    </source>
</evidence>
<dbReference type="EMBL" id="KV460221">
    <property type="protein sequence ID" value="OBT97636.1"/>
    <property type="molecule type" value="Genomic_DNA"/>
</dbReference>
<dbReference type="InterPro" id="IPR049326">
    <property type="entry name" value="Rhodopsin_dom_fungi"/>
</dbReference>
<feature type="compositionally biased region" description="Polar residues" evidence="6">
    <location>
        <begin position="292"/>
        <end position="303"/>
    </location>
</feature>
<name>A0A1B8GP55_9PEZI</name>
<gene>
    <name evidence="9" type="ORF">VE01_04542</name>
</gene>
<dbReference type="STRING" id="342668.A0A1B8GP55"/>
<keyword evidence="10" id="KW-1185">Reference proteome</keyword>
<keyword evidence="2 7" id="KW-0812">Transmembrane</keyword>
<feature type="transmembrane region" description="Helical" evidence="7">
    <location>
        <begin position="263"/>
        <end position="285"/>
    </location>
</feature>
<keyword evidence="4 7" id="KW-0472">Membrane</keyword>
<dbReference type="GeneID" id="28837928"/>
<feature type="transmembrane region" description="Helical" evidence="7">
    <location>
        <begin position="223"/>
        <end position="243"/>
    </location>
</feature>
<feature type="transmembrane region" description="Helical" evidence="7">
    <location>
        <begin position="107"/>
        <end position="131"/>
    </location>
</feature>
<reference evidence="9 10" key="1">
    <citation type="submission" date="2016-03" db="EMBL/GenBank/DDBJ databases">
        <title>Comparative genomics of Pseudogymnoascus destructans, the fungus causing white-nose syndrome of bats.</title>
        <authorList>
            <person name="Palmer J.M."/>
            <person name="Drees K.P."/>
            <person name="Foster J.T."/>
            <person name="Lindner D.L."/>
        </authorList>
    </citation>
    <scope>NUCLEOTIDE SEQUENCE [LARGE SCALE GENOMIC DNA]</scope>
    <source>
        <strain evidence="9 10">UAMH 10579</strain>
    </source>
</reference>
<feature type="transmembrane region" description="Helical" evidence="7">
    <location>
        <begin position="62"/>
        <end position="87"/>
    </location>
</feature>
<evidence type="ECO:0000313" key="10">
    <source>
        <dbReference type="Proteomes" id="UP000091956"/>
    </source>
</evidence>
<dbReference type="AlphaFoldDB" id="A0A1B8GP55"/>
<dbReference type="Pfam" id="PF20684">
    <property type="entry name" value="Fung_rhodopsin"/>
    <property type="match status" value="1"/>
</dbReference>
<evidence type="ECO:0000259" key="8">
    <source>
        <dbReference type="Pfam" id="PF20684"/>
    </source>
</evidence>
<evidence type="ECO:0000313" key="9">
    <source>
        <dbReference type="EMBL" id="OBT97636.1"/>
    </source>
</evidence>
<evidence type="ECO:0000256" key="2">
    <source>
        <dbReference type="ARBA" id="ARBA00022692"/>
    </source>
</evidence>
<accession>A0A1B8GP55</accession>
<dbReference type="InterPro" id="IPR052337">
    <property type="entry name" value="SAT4-like"/>
</dbReference>
<dbReference type="PANTHER" id="PTHR33048">
    <property type="entry name" value="PTH11-LIKE INTEGRAL MEMBRANE PROTEIN (AFU_ORTHOLOGUE AFUA_5G11245)"/>
    <property type="match status" value="1"/>
</dbReference>
<feature type="transmembrane region" description="Helical" evidence="7">
    <location>
        <begin position="143"/>
        <end position="161"/>
    </location>
</feature>
<keyword evidence="3 7" id="KW-1133">Transmembrane helix</keyword>
<comment type="similarity">
    <text evidence="5">Belongs to the SAT4 family.</text>
</comment>
<feature type="domain" description="Rhodopsin" evidence="8">
    <location>
        <begin position="44"/>
        <end position="285"/>
    </location>
</feature>
<evidence type="ECO:0000256" key="7">
    <source>
        <dbReference type="SAM" id="Phobius"/>
    </source>
</evidence>
<comment type="subcellular location">
    <subcellularLocation>
        <location evidence="1">Membrane</location>
        <topology evidence="1">Multi-pass membrane protein</topology>
    </subcellularLocation>
</comment>
<evidence type="ECO:0000256" key="3">
    <source>
        <dbReference type="ARBA" id="ARBA00022989"/>
    </source>
</evidence>